<gene>
    <name evidence="2" type="ORF">M427DRAFT_27113</name>
</gene>
<feature type="compositionally biased region" description="Polar residues" evidence="1">
    <location>
        <begin position="267"/>
        <end position="280"/>
    </location>
</feature>
<dbReference type="EMBL" id="KQ965732">
    <property type="protein sequence ID" value="KXS21447.1"/>
    <property type="molecule type" value="Genomic_DNA"/>
</dbReference>
<feature type="compositionally biased region" description="Low complexity" evidence="1">
    <location>
        <begin position="309"/>
        <end position="326"/>
    </location>
</feature>
<feature type="region of interest" description="Disordered" evidence="1">
    <location>
        <begin position="117"/>
        <end position="345"/>
    </location>
</feature>
<accession>A0A139AXL1</accession>
<name>A0A139AXL1_GONPJ</name>
<feature type="compositionally biased region" description="Gly residues" evidence="1">
    <location>
        <begin position="117"/>
        <end position="131"/>
    </location>
</feature>
<organism evidence="2 3">
    <name type="scientific">Gonapodya prolifera (strain JEL478)</name>
    <name type="common">Monoblepharis prolifera</name>
    <dbReference type="NCBI Taxonomy" id="1344416"/>
    <lineage>
        <taxon>Eukaryota</taxon>
        <taxon>Fungi</taxon>
        <taxon>Fungi incertae sedis</taxon>
        <taxon>Chytridiomycota</taxon>
        <taxon>Chytridiomycota incertae sedis</taxon>
        <taxon>Monoblepharidomycetes</taxon>
        <taxon>Monoblepharidales</taxon>
        <taxon>Gonapodyaceae</taxon>
        <taxon>Gonapodya</taxon>
    </lineage>
</organism>
<feature type="compositionally biased region" description="Basic and acidic residues" evidence="1">
    <location>
        <begin position="160"/>
        <end position="173"/>
    </location>
</feature>
<sequence>MRPSLLPPNPLPSPSTSLPTLEQSFNSSFKTAASTITQLYVQGLRTNKLAYQAGYAQALLDVWSHAAHLAAAAATTGREDEMDADGDNGTDRQGACVVVNYADLAGWIKRRYDEGGGAEAGGGVGGAGLSGSGVDRDDGRVGMAGRSQSPGEDDGQQQRTLREEGPRGRRVDADSMAGGMATSGGLGQGSQRDMSNAGEHGFGSIRTGESLARSMEDSPPDLVADFGDDESDGRRHRGGQGGSSNQASATASASVVREDDDDGRASQGVQALSSLSISPHTSPPLKSIDAPHYSTSSPSARPTQRRFTRPNSNTNTTSTTPAPNISGTKRRHQGTTAPFPLGPSTTQTNTIQIQVPMPNGFSFLGKTFCLDSPTAASQSHVPQRSLPLEGPALKRGRWGGAASGGLAGVESGQDVNAVHDIQPHSHVFSSEQSLGIPRHSQPSFPTPPRTLPPATVLPSGVFTFSPGTAGEPTSSSAGVGGGSSAGRDRLAAGQNVIGIGGLGGFGEARGPGLSAATEWSTAQVGWKAWS</sequence>
<keyword evidence="3" id="KW-1185">Reference proteome</keyword>
<evidence type="ECO:0000313" key="2">
    <source>
        <dbReference type="EMBL" id="KXS21447.1"/>
    </source>
</evidence>
<dbReference type="Proteomes" id="UP000070544">
    <property type="component" value="Unassembled WGS sequence"/>
</dbReference>
<evidence type="ECO:0000256" key="1">
    <source>
        <dbReference type="SAM" id="MobiDB-lite"/>
    </source>
</evidence>
<protein>
    <submittedName>
        <fullName evidence="2">Uncharacterized protein</fullName>
    </submittedName>
</protein>
<proteinExistence type="predicted"/>
<reference evidence="2 3" key="1">
    <citation type="journal article" date="2015" name="Genome Biol. Evol.">
        <title>Phylogenomic analyses indicate that early fungi evolved digesting cell walls of algal ancestors of land plants.</title>
        <authorList>
            <person name="Chang Y."/>
            <person name="Wang S."/>
            <person name="Sekimoto S."/>
            <person name="Aerts A.L."/>
            <person name="Choi C."/>
            <person name="Clum A."/>
            <person name="LaButti K.M."/>
            <person name="Lindquist E.A."/>
            <person name="Yee Ngan C."/>
            <person name="Ohm R.A."/>
            <person name="Salamov A.A."/>
            <person name="Grigoriev I.V."/>
            <person name="Spatafora J.W."/>
            <person name="Berbee M.L."/>
        </authorList>
    </citation>
    <scope>NUCLEOTIDE SEQUENCE [LARGE SCALE GENOMIC DNA]</scope>
    <source>
        <strain evidence="2 3">JEL478</strain>
    </source>
</reference>
<feature type="compositionally biased region" description="Polar residues" evidence="1">
    <location>
        <begin position="293"/>
        <end position="302"/>
    </location>
</feature>
<feature type="region of interest" description="Disordered" evidence="1">
    <location>
        <begin position="427"/>
        <end position="486"/>
    </location>
</feature>
<dbReference type="AlphaFoldDB" id="A0A139AXL1"/>
<feature type="compositionally biased region" description="Low complexity" evidence="1">
    <location>
        <begin position="243"/>
        <end position="254"/>
    </location>
</feature>
<evidence type="ECO:0000313" key="3">
    <source>
        <dbReference type="Proteomes" id="UP000070544"/>
    </source>
</evidence>